<feature type="region of interest" description="Disordered" evidence="1">
    <location>
        <begin position="105"/>
        <end position="136"/>
    </location>
</feature>
<accession>A0A812JTB0</accession>
<evidence type="ECO:0000313" key="2">
    <source>
        <dbReference type="EMBL" id="CAE7213253.1"/>
    </source>
</evidence>
<protein>
    <submittedName>
        <fullName evidence="2">Uncharacterized protein</fullName>
    </submittedName>
</protein>
<evidence type="ECO:0000313" key="3">
    <source>
        <dbReference type="Proteomes" id="UP000601435"/>
    </source>
</evidence>
<name>A0A812JTB0_9DINO</name>
<sequence>MQLCGIEAWLSVPCTSPACSHRPRGCVYPAGNSVNLALKETPNTWHHVARCLLEGKISLKLRGGSWSSVAQRHASGEAALPAMCDVLSPDYILWQSPVPTASLGETGYTAGGTAAGHPKSLNRPCPPTYRESGQAG</sequence>
<proteinExistence type="predicted"/>
<dbReference type="EMBL" id="CAJNJA010006631">
    <property type="protein sequence ID" value="CAE7213253.1"/>
    <property type="molecule type" value="Genomic_DNA"/>
</dbReference>
<evidence type="ECO:0000256" key="1">
    <source>
        <dbReference type="SAM" id="MobiDB-lite"/>
    </source>
</evidence>
<dbReference type="AlphaFoldDB" id="A0A812JTB0"/>
<keyword evidence="3" id="KW-1185">Reference proteome</keyword>
<dbReference type="Proteomes" id="UP000601435">
    <property type="component" value="Unassembled WGS sequence"/>
</dbReference>
<organism evidence="2 3">
    <name type="scientific">Symbiodinium necroappetens</name>
    <dbReference type="NCBI Taxonomy" id="1628268"/>
    <lineage>
        <taxon>Eukaryota</taxon>
        <taxon>Sar</taxon>
        <taxon>Alveolata</taxon>
        <taxon>Dinophyceae</taxon>
        <taxon>Suessiales</taxon>
        <taxon>Symbiodiniaceae</taxon>
        <taxon>Symbiodinium</taxon>
    </lineage>
</organism>
<reference evidence="2" key="1">
    <citation type="submission" date="2021-02" db="EMBL/GenBank/DDBJ databases">
        <authorList>
            <person name="Dougan E. K."/>
            <person name="Rhodes N."/>
            <person name="Thang M."/>
            <person name="Chan C."/>
        </authorList>
    </citation>
    <scope>NUCLEOTIDE SEQUENCE</scope>
</reference>
<gene>
    <name evidence="2" type="ORF">SNEC2469_LOCUS2293</name>
</gene>
<comment type="caution">
    <text evidence="2">The sequence shown here is derived from an EMBL/GenBank/DDBJ whole genome shotgun (WGS) entry which is preliminary data.</text>
</comment>